<organism evidence="2 3">
    <name type="scientific">Pleurodeles waltl</name>
    <name type="common">Iberian ribbed newt</name>
    <dbReference type="NCBI Taxonomy" id="8319"/>
    <lineage>
        <taxon>Eukaryota</taxon>
        <taxon>Metazoa</taxon>
        <taxon>Chordata</taxon>
        <taxon>Craniata</taxon>
        <taxon>Vertebrata</taxon>
        <taxon>Euteleostomi</taxon>
        <taxon>Amphibia</taxon>
        <taxon>Batrachia</taxon>
        <taxon>Caudata</taxon>
        <taxon>Salamandroidea</taxon>
        <taxon>Salamandridae</taxon>
        <taxon>Pleurodelinae</taxon>
        <taxon>Pleurodeles</taxon>
    </lineage>
</organism>
<keyword evidence="3" id="KW-1185">Reference proteome</keyword>
<dbReference type="AlphaFoldDB" id="A0AAV7LAP1"/>
<evidence type="ECO:0000313" key="3">
    <source>
        <dbReference type="Proteomes" id="UP001066276"/>
    </source>
</evidence>
<reference evidence="2" key="1">
    <citation type="journal article" date="2022" name="bioRxiv">
        <title>Sequencing and chromosome-scale assembly of the giantPleurodeles waltlgenome.</title>
        <authorList>
            <person name="Brown T."/>
            <person name="Elewa A."/>
            <person name="Iarovenko S."/>
            <person name="Subramanian E."/>
            <person name="Araus A.J."/>
            <person name="Petzold A."/>
            <person name="Susuki M."/>
            <person name="Suzuki K.-i.T."/>
            <person name="Hayashi T."/>
            <person name="Toyoda A."/>
            <person name="Oliveira C."/>
            <person name="Osipova E."/>
            <person name="Leigh N.D."/>
            <person name="Simon A."/>
            <person name="Yun M.H."/>
        </authorList>
    </citation>
    <scope>NUCLEOTIDE SEQUENCE</scope>
    <source>
        <strain evidence="2">20211129_DDA</strain>
        <tissue evidence="2">Liver</tissue>
    </source>
</reference>
<accession>A0AAV7LAP1</accession>
<evidence type="ECO:0000313" key="2">
    <source>
        <dbReference type="EMBL" id="KAJ1088646.1"/>
    </source>
</evidence>
<proteinExistence type="predicted"/>
<protein>
    <submittedName>
        <fullName evidence="2">Uncharacterized protein</fullName>
    </submittedName>
</protein>
<sequence length="115" mass="12559">MIRDGRLGAELRKAEGRRTRVAAPGAHQRLERAWRIGGTGEPSARAGDARSPLRDWGERRKSSRPAVGWKAAALSKRVSRNRRCASPYGDSGGGRRPETYPPTPADPSGRQPLFS</sequence>
<gene>
    <name evidence="2" type="ORF">NDU88_001802</name>
</gene>
<evidence type="ECO:0000256" key="1">
    <source>
        <dbReference type="SAM" id="MobiDB-lite"/>
    </source>
</evidence>
<feature type="compositionally biased region" description="Basic and acidic residues" evidence="1">
    <location>
        <begin position="47"/>
        <end position="60"/>
    </location>
</feature>
<dbReference type="EMBL" id="JANPWB010000015">
    <property type="protein sequence ID" value="KAJ1088646.1"/>
    <property type="molecule type" value="Genomic_DNA"/>
</dbReference>
<name>A0AAV7LAP1_PLEWA</name>
<comment type="caution">
    <text evidence="2">The sequence shown here is derived from an EMBL/GenBank/DDBJ whole genome shotgun (WGS) entry which is preliminary data.</text>
</comment>
<feature type="region of interest" description="Disordered" evidence="1">
    <location>
        <begin position="36"/>
        <end position="115"/>
    </location>
</feature>
<dbReference type="Proteomes" id="UP001066276">
    <property type="component" value="Chromosome 11"/>
</dbReference>